<proteinExistence type="predicted"/>
<dbReference type="GO" id="GO:0005930">
    <property type="term" value="C:axoneme"/>
    <property type="evidence" value="ECO:0007669"/>
    <property type="project" value="UniProtKB-SubCell"/>
</dbReference>
<feature type="region of interest" description="Disordered" evidence="4">
    <location>
        <begin position="282"/>
        <end position="409"/>
    </location>
</feature>
<dbReference type="InterPro" id="IPR001611">
    <property type="entry name" value="Leu-rich_rpt"/>
</dbReference>
<organism evidence="5 6">
    <name type="scientific">Pycnococcus provasolii</name>
    <dbReference type="NCBI Taxonomy" id="41880"/>
    <lineage>
        <taxon>Eukaryota</taxon>
        <taxon>Viridiplantae</taxon>
        <taxon>Chlorophyta</taxon>
        <taxon>Pseudoscourfieldiophyceae</taxon>
        <taxon>Pseudoscourfieldiales</taxon>
        <taxon>Pycnococcaceae</taxon>
        <taxon>Pycnococcus</taxon>
    </lineage>
</organism>
<name>A0A830H7I7_9CHLO</name>
<reference evidence="5" key="1">
    <citation type="submission" date="2020-10" db="EMBL/GenBank/DDBJ databases">
        <title>Unveiling of a novel bifunctional photoreceptor, Dualchrome1, isolated from a cosmopolitan green alga.</title>
        <authorList>
            <person name="Suzuki S."/>
            <person name="Kawachi M."/>
        </authorList>
    </citation>
    <scope>NUCLEOTIDE SEQUENCE</scope>
    <source>
        <strain evidence="5">NIES 2893</strain>
    </source>
</reference>
<comment type="subcellular location">
    <subcellularLocation>
        <location evidence="1">Cytoplasm</location>
        <location evidence="1">Cytoskeleton</location>
        <location evidence="1">Cilium axoneme</location>
    </subcellularLocation>
</comment>
<dbReference type="PANTHER" id="PTHR46652:SF7">
    <property type="entry name" value="LEUCINE-RICH REPEAT AND IQ DOMAIN-CONTAINING PROTEIN 1"/>
    <property type="match status" value="1"/>
</dbReference>
<feature type="compositionally biased region" description="Basic and acidic residues" evidence="4">
    <location>
        <begin position="383"/>
        <end position="392"/>
    </location>
</feature>
<evidence type="ECO:0000256" key="1">
    <source>
        <dbReference type="ARBA" id="ARBA00004430"/>
    </source>
</evidence>
<dbReference type="AlphaFoldDB" id="A0A830H7I7"/>
<feature type="compositionally biased region" description="Basic and acidic residues" evidence="4">
    <location>
        <begin position="297"/>
        <end position="306"/>
    </location>
</feature>
<accession>A0A830H7I7</accession>
<dbReference type="InterPro" id="IPR050836">
    <property type="entry name" value="SDS22/Internalin_LRR"/>
</dbReference>
<dbReference type="InterPro" id="IPR032675">
    <property type="entry name" value="LRR_dom_sf"/>
</dbReference>
<dbReference type="OrthoDB" id="1517790at2759"/>
<evidence type="ECO:0000313" key="5">
    <source>
        <dbReference type="EMBL" id="GHP02638.1"/>
    </source>
</evidence>
<evidence type="ECO:0000256" key="4">
    <source>
        <dbReference type="SAM" id="MobiDB-lite"/>
    </source>
</evidence>
<dbReference type="EMBL" id="BNJQ01000003">
    <property type="protein sequence ID" value="GHP02638.1"/>
    <property type="molecule type" value="Genomic_DNA"/>
</dbReference>
<sequence>MANHAPLLRQHLPASARVEDLPSVKRLTFTPDASTPPVSFWRALATAAPRLERIDAPNCAWTSLAGIDVLPLVKHVDAKGNSLEEVAILASEKESGKKKKKENATIRVLDVSHNKLEEHLDLSTDERALRNVVAFVASHNENLRSIDVAALSSLETIVVSHCALSELPTNLPAEHLRKLSASTNSIKSIKPLLSNEPFGNLTELRLSHNLIKRVPASFGEACPSLQLLEMTNNRIGSWNDVGDALKTLRRLLRVSLKGNPFTEDTDKYPRVVMAGCPTVTHIDNTAVPGRAKPTHQRGKDWVEKQRAAGVVPEKRNKRVQKDGRNRRDDEDGKRTTKEEPHPPKKKRKKERRQQDGGAEGAVEFRDDPSSTAIPAATSDEIGEPSRQRELKMRVIQNKNRSKAASSMPAGAAALRAALKTTGIQSW</sequence>
<comment type="caution">
    <text evidence="5">The sequence shown here is derived from an EMBL/GenBank/DDBJ whole genome shotgun (WGS) entry which is preliminary data.</text>
</comment>
<dbReference type="InterPro" id="IPR003591">
    <property type="entry name" value="Leu-rich_rpt_typical-subtyp"/>
</dbReference>
<dbReference type="PANTHER" id="PTHR46652">
    <property type="entry name" value="LEUCINE-RICH REPEAT AND IQ DOMAIN-CONTAINING PROTEIN 1-RELATED"/>
    <property type="match status" value="1"/>
</dbReference>
<dbReference type="Gene3D" id="3.80.10.10">
    <property type="entry name" value="Ribonuclease Inhibitor"/>
    <property type="match status" value="2"/>
</dbReference>
<dbReference type="Proteomes" id="UP000660262">
    <property type="component" value="Unassembled WGS sequence"/>
</dbReference>
<dbReference type="PROSITE" id="PS51450">
    <property type="entry name" value="LRR"/>
    <property type="match status" value="2"/>
</dbReference>
<gene>
    <name evidence="5" type="ORF">PPROV_000139400</name>
</gene>
<keyword evidence="6" id="KW-1185">Reference proteome</keyword>
<evidence type="ECO:0000256" key="3">
    <source>
        <dbReference type="ARBA" id="ARBA00022737"/>
    </source>
</evidence>
<dbReference type="SMART" id="SM00369">
    <property type="entry name" value="LRR_TYP"/>
    <property type="match status" value="2"/>
</dbReference>
<feature type="compositionally biased region" description="Basic and acidic residues" evidence="4">
    <location>
        <begin position="319"/>
        <end position="342"/>
    </location>
</feature>
<keyword evidence="3" id="KW-0677">Repeat</keyword>
<protein>
    <submittedName>
        <fullName evidence="5">Leucine Rich Repeat</fullName>
    </submittedName>
</protein>
<keyword evidence="2" id="KW-0433">Leucine-rich repeat</keyword>
<evidence type="ECO:0000313" key="6">
    <source>
        <dbReference type="Proteomes" id="UP000660262"/>
    </source>
</evidence>
<dbReference type="SUPFAM" id="SSF52058">
    <property type="entry name" value="L domain-like"/>
    <property type="match status" value="1"/>
</dbReference>
<evidence type="ECO:0000256" key="2">
    <source>
        <dbReference type="ARBA" id="ARBA00022614"/>
    </source>
</evidence>